<dbReference type="EC" id="2.1.1.-" evidence="5"/>
<keyword evidence="2 5" id="KW-0808">Transferase</keyword>
<keyword evidence="7" id="KW-1185">Reference proteome</keyword>
<dbReference type="GO" id="GO:0046872">
    <property type="term" value="F:metal ion binding"/>
    <property type="evidence" value="ECO:0007669"/>
    <property type="project" value="UniProtKB-KW"/>
</dbReference>
<feature type="binding site" evidence="5">
    <location>
        <position position="209"/>
    </location>
    <ligand>
        <name>Mg(2+)</name>
        <dbReference type="ChEBI" id="CHEBI:18420"/>
    </ligand>
</feature>
<dbReference type="Proteomes" id="UP000283841">
    <property type="component" value="Unassembled WGS sequence"/>
</dbReference>
<comment type="similarity">
    <text evidence="5">Belongs to the class I-like SAM-binding methyltransferase superfamily. UbiG/COQ3 family.</text>
</comment>
<organism evidence="6 7">
    <name type="scientific">Byssochlamys spectabilis</name>
    <name type="common">Paecilomyces variotii</name>
    <dbReference type="NCBI Taxonomy" id="264951"/>
    <lineage>
        <taxon>Eukaryota</taxon>
        <taxon>Fungi</taxon>
        <taxon>Dikarya</taxon>
        <taxon>Ascomycota</taxon>
        <taxon>Pezizomycotina</taxon>
        <taxon>Eurotiomycetes</taxon>
        <taxon>Eurotiomycetidae</taxon>
        <taxon>Eurotiales</taxon>
        <taxon>Thermoascaceae</taxon>
        <taxon>Paecilomyces</taxon>
    </lineage>
</organism>
<dbReference type="PANTHER" id="PTHR43464">
    <property type="entry name" value="METHYLTRANSFERASE"/>
    <property type="match status" value="1"/>
</dbReference>
<dbReference type="PANTHER" id="PTHR43464:SF19">
    <property type="entry name" value="UBIQUINONE BIOSYNTHESIS O-METHYLTRANSFERASE, MITOCHONDRIAL"/>
    <property type="match status" value="1"/>
</dbReference>
<feature type="binding site" evidence="5">
    <location>
        <position position="206"/>
    </location>
    <ligand>
        <name>Mg(2+)</name>
        <dbReference type="ChEBI" id="CHEBI:18420"/>
    </ligand>
</feature>
<comment type="catalytic activity">
    <reaction evidence="5">
        <text>a 3,4-dihydroxy-5-(all-trans-polyprenyl)benzoate + S-adenosyl-L-methionine = a 4-hydroxy-3-methoxy-5-(all-trans-polyprenyl)benzoate + S-adenosyl-L-homocysteine + H(+)</text>
        <dbReference type="Rhea" id="RHEA:44452"/>
        <dbReference type="Rhea" id="RHEA-COMP:10930"/>
        <dbReference type="Rhea" id="RHEA-COMP:10931"/>
        <dbReference type="ChEBI" id="CHEBI:15378"/>
        <dbReference type="ChEBI" id="CHEBI:57856"/>
        <dbReference type="ChEBI" id="CHEBI:59789"/>
        <dbReference type="ChEBI" id="CHEBI:64694"/>
        <dbReference type="ChEBI" id="CHEBI:84443"/>
        <dbReference type="EC" id="2.1.1.114"/>
    </reaction>
</comment>
<feature type="binding site" evidence="5">
    <location>
        <position position="210"/>
    </location>
    <ligand>
        <name>Mg(2+)</name>
        <dbReference type="ChEBI" id="CHEBI:18420"/>
    </ligand>
</feature>
<proteinExistence type="inferred from homology"/>
<dbReference type="CDD" id="cd02440">
    <property type="entry name" value="AdoMet_MTases"/>
    <property type="match status" value="1"/>
</dbReference>
<evidence type="ECO:0000256" key="3">
    <source>
        <dbReference type="ARBA" id="ARBA00022688"/>
    </source>
</evidence>
<dbReference type="HAMAP" id="MF_00472">
    <property type="entry name" value="UbiG"/>
    <property type="match status" value="1"/>
</dbReference>
<dbReference type="Gene3D" id="3.40.50.150">
    <property type="entry name" value="Vaccinia Virus protein VP39"/>
    <property type="match status" value="1"/>
</dbReference>
<dbReference type="VEuPathDB" id="FungiDB:C8Q69DRAFT_421386"/>
<keyword evidence="5" id="KW-0460">Magnesium</keyword>
<dbReference type="NCBIfam" id="TIGR01983">
    <property type="entry name" value="UbiG"/>
    <property type="match status" value="1"/>
</dbReference>
<keyword evidence="1 5" id="KW-0489">Methyltransferase</keyword>
<feature type="binding site" evidence="5">
    <location>
        <position position="205"/>
    </location>
    <ligand>
        <name>S-adenosyl-L-methionine</name>
        <dbReference type="ChEBI" id="CHEBI:59789"/>
    </ligand>
</feature>
<comment type="cofactor">
    <cofactor evidence="5">
        <name>Mg(2+)</name>
        <dbReference type="ChEBI" id="CHEBI:18420"/>
    </cofactor>
</comment>
<dbReference type="STRING" id="264951.A0A443HNA4"/>
<dbReference type="GO" id="GO:0120537">
    <property type="term" value="F:3-demethylubiquinone 3-O-methyltransferase activity"/>
    <property type="evidence" value="ECO:0007669"/>
    <property type="project" value="RHEA"/>
</dbReference>
<evidence type="ECO:0000313" key="6">
    <source>
        <dbReference type="EMBL" id="RWQ93302.1"/>
    </source>
</evidence>
<feature type="binding site" evidence="5">
    <location>
        <position position="74"/>
    </location>
    <ligand>
        <name>S-adenosyl-L-methionine</name>
        <dbReference type="ChEBI" id="CHEBI:59789"/>
    </ligand>
</feature>
<dbReference type="AlphaFoldDB" id="A0A443HNA4"/>
<dbReference type="GO" id="GO:0061542">
    <property type="term" value="F:3-demethylubiquinol 3-O-methyltransferase activity"/>
    <property type="evidence" value="ECO:0007669"/>
    <property type="project" value="UniProtKB-UniRule"/>
</dbReference>
<comment type="pathway">
    <text evidence="5">Cofactor biosynthesis; ubiquinone biosynthesis.</text>
</comment>
<comment type="catalytic activity">
    <reaction evidence="5">
        <text>a 3-demethylubiquinone + S-adenosyl-L-methionine = a ubiquinone + S-adenosyl-L-homocysteine</text>
        <dbReference type="Rhea" id="RHEA:81215"/>
        <dbReference type="Rhea" id="RHEA-COMP:9565"/>
        <dbReference type="Rhea" id="RHEA-COMP:19654"/>
        <dbReference type="ChEBI" id="CHEBI:16389"/>
        <dbReference type="ChEBI" id="CHEBI:57856"/>
        <dbReference type="ChEBI" id="CHEBI:59789"/>
        <dbReference type="ChEBI" id="CHEBI:231825"/>
    </reaction>
</comment>
<dbReference type="Pfam" id="PF13489">
    <property type="entry name" value="Methyltransf_23"/>
    <property type="match status" value="1"/>
</dbReference>
<dbReference type="GO" id="GO:0032259">
    <property type="term" value="P:methylation"/>
    <property type="evidence" value="ECO:0007669"/>
    <property type="project" value="UniProtKB-KW"/>
</dbReference>
<dbReference type="UniPathway" id="UPA00232"/>
<reference evidence="6 7" key="1">
    <citation type="journal article" date="2018" name="Front. Microbiol.">
        <title>Genomic and genetic insights into a cosmopolitan fungus, Paecilomyces variotii (Eurotiales).</title>
        <authorList>
            <person name="Urquhart A.S."/>
            <person name="Mondo S.J."/>
            <person name="Makela M.R."/>
            <person name="Hane J.K."/>
            <person name="Wiebenga A."/>
            <person name="He G."/>
            <person name="Mihaltcheva S."/>
            <person name="Pangilinan J."/>
            <person name="Lipzen A."/>
            <person name="Barry K."/>
            <person name="de Vries R.P."/>
            <person name="Grigoriev I.V."/>
            <person name="Idnurm A."/>
        </authorList>
    </citation>
    <scope>NUCLEOTIDE SEQUENCE [LARGE SCALE GENOMIC DNA]</scope>
    <source>
        <strain evidence="6 7">CBS 101075</strain>
    </source>
</reference>
<comment type="catalytic activity">
    <reaction evidence="5">
        <text>a 3-demethylubiquinol + S-adenosyl-L-methionine = a ubiquinol + S-adenosyl-L-homocysteine + H(+)</text>
        <dbReference type="Rhea" id="RHEA:44380"/>
        <dbReference type="Rhea" id="RHEA-COMP:9566"/>
        <dbReference type="Rhea" id="RHEA-COMP:10914"/>
        <dbReference type="ChEBI" id="CHEBI:15378"/>
        <dbReference type="ChEBI" id="CHEBI:17976"/>
        <dbReference type="ChEBI" id="CHEBI:57856"/>
        <dbReference type="ChEBI" id="CHEBI:59789"/>
        <dbReference type="ChEBI" id="CHEBI:84422"/>
        <dbReference type="EC" id="2.1.1.64"/>
    </reaction>
</comment>
<evidence type="ECO:0000256" key="4">
    <source>
        <dbReference type="ARBA" id="ARBA00022691"/>
    </source>
</evidence>
<evidence type="ECO:0000256" key="2">
    <source>
        <dbReference type="ARBA" id="ARBA00022679"/>
    </source>
</evidence>
<dbReference type="EC" id="2.1.1.64" evidence="5"/>
<dbReference type="SUPFAM" id="SSF53335">
    <property type="entry name" value="S-adenosyl-L-methionine-dependent methyltransferases"/>
    <property type="match status" value="1"/>
</dbReference>
<comment type="subcellular location">
    <subcellularLocation>
        <location evidence="5">Mitochondrion inner membrane</location>
        <topology evidence="5">Peripheral membrane protein</topology>
        <orientation evidence="5">Matrix side</orientation>
    </subcellularLocation>
</comment>
<sequence>MASTSCLRPMAATRQLSSLLRNTYNPSKTARSFIRNHSSSSVSADELSHFSALASSWWDPVGPSRPLHLMNPLRHDFIASCLADAPPRHLQNNTALDDGASSSTTAPGLQYLDIGCGGGIFAESLARTIPLPERAQPLSPITHATSLLAIDPSTTLIRIARDHARIDPALHAHLQSGRFRYENTTVEALSETPDAREGFDMVTLFEVLEHVDNPLAFLTSCLRLVRPGGWLVGSTIARTCTSFLVSKAIAEAPWPIGVVPPGTHEWNKFVNVDEAKSWAQEALMRSKDGAAQRAGSEALEDMRWKAAGVIYIPGIGWKFVPGSEYWGNYFWAVRKGV</sequence>
<dbReference type="EC" id="2.1.1.114" evidence="5"/>
<feature type="binding site" evidence="5">
    <location>
        <position position="151"/>
    </location>
    <ligand>
        <name>S-adenosyl-L-methionine</name>
        <dbReference type="ChEBI" id="CHEBI:59789"/>
    </ligand>
</feature>
<keyword evidence="5" id="KW-0496">Mitochondrion</keyword>
<dbReference type="GO" id="GO:0010420">
    <property type="term" value="F:polyprenyldihydroxybenzoate methyltransferase activity"/>
    <property type="evidence" value="ECO:0007669"/>
    <property type="project" value="UniProtKB-UniRule"/>
</dbReference>
<keyword evidence="3 5" id="KW-0831">Ubiquinone biosynthesis</keyword>
<dbReference type="GO" id="GO:0031314">
    <property type="term" value="C:extrinsic component of mitochondrial inner membrane"/>
    <property type="evidence" value="ECO:0007669"/>
    <property type="project" value="UniProtKB-UniRule"/>
</dbReference>
<protein>
    <recommendedName>
        <fullName evidence="5">Ubiquinone biosynthesis O-methyltransferase, mitochondrial</fullName>
    </recommendedName>
    <alternativeName>
        <fullName evidence="5">3-demethylubiquinol 3-O-methyltransferase</fullName>
        <ecNumber evidence="5">2.1.1.64</ecNumber>
    </alternativeName>
    <alternativeName>
        <fullName evidence="5">3-demethylubiquinone 3-O-methyltransferase</fullName>
        <ecNumber evidence="5">2.1.1.-</ecNumber>
    </alternativeName>
    <alternativeName>
        <fullName evidence="5">Polyprenyldihydroxybenzoate methyltransferase</fullName>
        <ecNumber evidence="5">2.1.1.114</ecNumber>
    </alternativeName>
</protein>
<dbReference type="InterPro" id="IPR029063">
    <property type="entry name" value="SAM-dependent_MTases_sf"/>
</dbReference>
<dbReference type="InterPro" id="IPR010233">
    <property type="entry name" value="UbiG_MeTrfase"/>
</dbReference>
<gene>
    <name evidence="5" type="primary">COQ3</name>
    <name evidence="6" type="ORF">C8Q69DRAFT_421386</name>
</gene>
<evidence type="ECO:0000256" key="1">
    <source>
        <dbReference type="ARBA" id="ARBA00022603"/>
    </source>
</evidence>
<accession>A0A443HNA4</accession>
<keyword evidence="5" id="KW-0472">Membrane</keyword>
<comment type="caution">
    <text evidence="6">The sequence shown here is derived from an EMBL/GenBank/DDBJ whole genome shotgun (WGS) entry which is preliminary data.</text>
</comment>
<evidence type="ECO:0000313" key="7">
    <source>
        <dbReference type="Proteomes" id="UP000283841"/>
    </source>
</evidence>
<evidence type="ECO:0000256" key="5">
    <source>
        <dbReference type="HAMAP-Rule" id="MF_03190"/>
    </source>
</evidence>
<keyword evidence="5" id="KW-0479">Metal-binding</keyword>
<comment type="subunit">
    <text evidence="5">Component of a multi-subunit COQ enzyme complex, composed of at least COQ3, COQ4, COQ5, COQ6, COQ7 and COQ9.</text>
</comment>
<keyword evidence="5" id="KW-0999">Mitochondrion inner membrane</keyword>
<keyword evidence="4 5" id="KW-0949">S-adenosyl-L-methionine</keyword>
<comment type="function">
    <text evidence="5">O-methyltransferase required for two non-consecutive steps during ubiquinone biosynthesis. Catalyzes the 2 O-methylation of 3,4-dihydroxy-5-(all-trans-polyprenyl)benzoic acid into 4-hydroxy-3-methoxy-5-(all-trans-polyprenyl)benzoic acid. Also catalyzes the last step of ubiquinone biosynthesis by mediating methylation of 3-demethylubiquinone into ubiquinone. Also able to mediate the methylation of 3-demethylubiquinol into ubiquinol.</text>
</comment>
<name>A0A443HNA4_BYSSP</name>
<feature type="binding site" evidence="5">
    <location>
        <position position="115"/>
    </location>
    <ligand>
        <name>S-adenosyl-L-methionine</name>
        <dbReference type="ChEBI" id="CHEBI:59789"/>
    </ligand>
</feature>
<dbReference type="EMBL" id="RCNU01000010">
    <property type="protein sequence ID" value="RWQ93302.1"/>
    <property type="molecule type" value="Genomic_DNA"/>
</dbReference>